<evidence type="ECO:0000256" key="15">
    <source>
        <dbReference type="ARBA" id="ARBA00022843"/>
    </source>
</evidence>
<feature type="disulfide bond" evidence="28">
    <location>
        <begin position="57"/>
        <end position="101"/>
    </location>
</feature>
<protein>
    <recommendedName>
        <fullName evidence="25">Fibroblast growth factor receptor</fullName>
        <ecNumber evidence="25">2.7.10.1</ecNumber>
    </recommendedName>
</protein>
<dbReference type="PROSITE" id="PS00107">
    <property type="entry name" value="PROTEIN_KINASE_ATP"/>
    <property type="match status" value="1"/>
</dbReference>
<evidence type="ECO:0000256" key="20">
    <source>
        <dbReference type="ARBA" id="ARBA00023170"/>
    </source>
</evidence>
<keyword evidence="35" id="KW-1185">Reference proteome</keyword>
<dbReference type="Pfam" id="PF13927">
    <property type="entry name" value="Ig_3"/>
    <property type="match status" value="1"/>
</dbReference>
<feature type="domain" description="Ig-like" evidence="33">
    <location>
        <begin position="148"/>
        <end position="185"/>
    </location>
</feature>
<dbReference type="SUPFAM" id="SSF56112">
    <property type="entry name" value="Protein kinase-like (PK-like)"/>
    <property type="match status" value="1"/>
</dbReference>
<sequence>MWLLLALPGVLLVVPGAPALSLEASEEAELEPCLAPSLEQQEQELTVALGQPVRLCCGRAERGGHWYKEGSRLAPAGRVRGWRGRLEIASFLPEDAGHYLCLARGSMIVLHNLTLVVDDSLTSSNDNEDPKTQNGHTYPQQAPYWTHPQRMEKKLHAVPAGNTVKFRCPAAGNPSPTIRWLKDGQAFHGENRIGGIRVSLWVSGPSAPQRLAASLQLLPDERSPHRPILQAGLPANTTAVAGSDVELLCKVYSDAQPHIQWLKHVVINGSSLGADGFPYVQVLKTADINSSEVEVLYLRNVSAEDAGEYTCLAGNSIGLSYQSAWLTVLPGTVPVPHPPSPSLTPAGRFSLESGSSGKSSSSLVRGVRLSSSGPPLLASLVSLDLPLDPLWEFPRDRLVLGKPLGEGCFGQVVRAEAFGMDPARPDQASTVAVKMLKDNASDKDLADLVSEMEVMKLIGRHKNIINLLGVCTQEGPLYVIVECAAKGNLREFLRARRPPGPDLSPDGPRSSEGPLSFPALVSCAYQVARGMQYLESRKCIHRDLAARNVLVTEDSVMKIADFGLARGVHHIDYYKKTSNGRLPVKWMAPEALFDRVYTHQSDVWSFGILLWEIFTLGGSPYPGIPVEELFSLLREGHRMDRPPHCPPELYGLMRECWHAAPSQRPTFKQLVEALDKVLLAVSEEYLDFRLTFGPCSPSGGDASSTCSSSDSVFSHDPLPLGPSPFPFPGAQT</sequence>
<dbReference type="PANTHER" id="PTHR24416">
    <property type="entry name" value="TYROSINE-PROTEIN KINASE RECEPTOR"/>
    <property type="match status" value="1"/>
</dbReference>
<keyword evidence="4" id="KW-1003">Cell membrane</keyword>
<comment type="similarity">
    <text evidence="25">Belongs to the protein kinase superfamily. Tyr protein kinase family. Fibroblast growth factor receptor subfamily.</text>
</comment>
<feature type="chain" id="PRO_5034815221" description="Fibroblast growth factor receptor" evidence="31">
    <location>
        <begin position="20"/>
        <end position="732"/>
    </location>
</feature>
<keyword evidence="9" id="KW-0677">Repeat</keyword>
<feature type="compositionally biased region" description="Low complexity" evidence="30">
    <location>
        <begin position="350"/>
        <end position="363"/>
    </location>
</feature>
<dbReference type="InterPro" id="IPR016248">
    <property type="entry name" value="FGF_rcpt_fam"/>
</dbReference>
<feature type="signal peptide" evidence="31">
    <location>
        <begin position="1"/>
        <end position="19"/>
    </location>
</feature>
<evidence type="ECO:0000256" key="18">
    <source>
        <dbReference type="ARBA" id="ARBA00023137"/>
    </source>
</evidence>
<evidence type="ECO:0000256" key="2">
    <source>
        <dbReference type="ARBA" id="ARBA00004240"/>
    </source>
</evidence>
<keyword evidence="15" id="KW-0832">Ubl conjugation</keyword>
<feature type="binding site" evidence="27">
    <location>
        <begin position="404"/>
        <end position="410"/>
    </location>
    <ligand>
        <name>ATP</name>
        <dbReference type="ChEBI" id="CHEBI:30616"/>
    </ligand>
</feature>
<evidence type="ECO:0000256" key="10">
    <source>
        <dbReference type="ARBA" id="ARBA00022741"/>
    </source>
</evidence>
<dbReference type="EMBL" id="ABDC03033433">
    <property type="status" value="NOT_ANNOTATED_CDS"/>
    <property type="molecule type" value="Genomic_DNA"/>
</dbReference>
<dbReference type="GO" id="GO:0005783">
    <property type="term" value="C:endoplasmic reticulum"/>
    <property type="evidence" value="ECO:0007669"/>
    <property type="project" value="UniProtKB-SubCell"/>
</dbReference>
<feature type="domain" description="Ig-like" evidence="33">
    <location>
        <begin position="227"/>
        <end position="327"/>
    </location>
</feature>
<evidence type="ECO:0000256" key="8">
    <source>
        <dbReference type="ARBA" id="ARBA00022729"/>
    </source>
</evidence>
<evidence type="ECO:0000256" key="6">
    <source>
        <dbReference type="ARBA" id="ARBA00022679"/>
    </source>
</evidence>
<evidence type="ECO:0000313" key="34">
    <source>
        <dbReference type="Ensembl" id="ENSMICP00000030288.2"/>
    </source>
</evidence>
<evidence type="ECO:0000256" key="4">
    <source>
        <dbReference type="ARBA" id="ARBA00022475"/>
    </source>
</evidence>
<dbReference type="GO" id="GO:0043235">
    <property type="term" value="C:receptor complex"/>
    <property type="evidence" value="ECO:0007669"/>
    <property type="project" value="TreeGrafter"/>
</dbReference>
<dbReference type="PROSITE" id="PS50011">
    <property type="entry name" value="PROTEIN_KINASE_DOM"/>
    <property type="match status" value="1"/>
</dbReference>
<evidence type="ECO:0000256" key="30">
    <source>
        <dbReference type="SAM" id="MobiDB-lite"/>
    </source>
</evidence>
<organism evidence="34 35">
    <name type="scientific">Microcebus murinus</name>
    <name type="common">Gray mouse lemur</name>
    <name type="synonym">Lemur murinus</name>
    <dbReference type="NCBI Taxonomy" id="30608"/>
    <lineage>
        <taxon>Eukaryota</taxon>
        <taxon>Metazoa</taxon>
        <taxon>Chordata</taxon>
        <taxon>Craniata</taxon>
        <taxon>Vertebrata</taxon>
        <taxon>Euteleostomi</taxon>
        <taxon>Mammalia</taxon>
        <taxon>Eutheria</taxon>
        <taxon>Euarchontoglires</taxon>
        <taxon>Primates</taxon>
        <taxon>Strepsirrhini</taxon>
        <taxon>Lemuriformes</taxon>
        <taxon>Cheirogaleidae</taxon>
        <taxon>Microcebus</taxon>
    </lineage>
</organism>
<dbReference type="PANTHER" id="PTHR24416:SF343">
    <property type="entry name" value="FIBROBLAST GROWTH FACTOR RECEPTOR 4"/>
    <property type="match status" value="1"/>
</dbReference>
<dbReference type="FunFam" id="2.60.40.10:FF:000730">
    <property type="entry name" value="Fibroblast growth factor receptor"/>
    <property type="match status" value="1"/>
</dbReference>
<keyword evidence="17 25" id="KW-0472">Membrane</keyword>
<dbReference type="Pfam" id="PF07714">
    <property type="entry name" value="PK_Tyr_Ser-Thr"/>
    <property type="match status" value="1"/>
</dbReference>
<evidence type="ECO:0000256" key="16">
    <source>
        <dbReference type="ARBA" id="ARBA00022989"/>
    </source>
</evidence>
<feature type="binding site" evidence="27">
    <location>
        <position position="488"/>
    </location>
    <ligand>
        <name>ATP</name>
        <dbReference type="ChEBI" id="CHEBI:30616"/>
    </ligand>
</feature>
<feature type="domain" description="Protein kinase" evidence="32">
    <location>
        <begin position="398"/>
        <end position="686"/>
    </location>
</feature>
<gene>
    <name evidence="34" type="primary">FGFR4</name>
</gene>
<feature type="region of interest" description="Disordered" evidence="30">
    <location>
        <begin position="122"/>
        <end position="143"/>
    </location>
</feature>
<keyword evidence="11" id="KW-0967">Endosome</keyword>
<dbReference type="FunFam" id="2.60.40.10:FF:000020">
    <property type="entry name" value="Fibroblast growth factor receptor"/>
    <property type="match status" value="1"/>
</dbReference>
<dbReference type="GO" id="GO:0070857">
    <property type="term" value="P:regulation of bile acid biosynthetic process"/>
    <property type="evidence" value="ECO:0007669"/>
    <property type="project" value="TreeGrafter"/>
</dbReference>
<evidence type="ECO:0000256" key="9">
    <source>
        <dbReference type="ARBA" id="ARBA00022737"/>
    </source>
</evidence>
<keyword evidence="12 25" id="KW-0418">Kinase</keyword>
<keyword evidence="6 25" id="KW-0808">Transferase</keyword>
<dbReference type="Gene3D" id="3.30.200.20">
    <property type="entry name" value="Phosphorylase Kinase, domain 1"/>
    <property type="match status" value="1"/>
</dbReference>
<keyword evidence="5" id="KW-0597">Phosphoprotein</keyword>
<dbReference type="GO" id="GO:0070374">
    <property type="term" value="P:positive regulation of ERK1 and ERK2 cascade"/>
    <property type="evidence" value="ECO:0007669"/>
    <property type="project" value="TreeGrafter"/>
</dbReference>
<dbReference type="GO" id="GO:0005007">
    <property type="term" value="F:fibroblast growth factor receptor activity"/>
    <property type="evidence" value="ECO:0007669"/>
    <property type="project" value="InterPro"/>
</dbReference>
<evidence type="ECO:0000256" key="27">
    <source>
        <dbReference type="PIRSR" id="PIRSR000628-2"/>
    </source>
</evidence>
<proteinExistence type="inferred from homology"/>
<keyword evidence="19 28" id="KW-1015">Disulfide bond</keyword>
<evidence type="ECO:0000256" key="26">
    <source>
        <dbReference type="PIRSR" id="PIRSR000628-1"/>
    </source>
</evidence>
<feature type="binding site" evidence="27">
    <location>
        <begin position="482"/>
        <end position="484"/>
    </location>
    <ligand>
        <name>ATP</name>
        <dbReference type="ChEBI" id="CHEBI:30616"/>
    </ligand>
</feature>
<dbReference type="InterPro" id="IPR050122">
    <property type="entry name" value="RTK"/>
</dbReference>
<evidence type="ECO:0000256" key="24">
    <source>
        <dbReference type="ARBA" id="ARBA00063358"/>
    </source>
</evidence>
<keyword evidence="21" id="KW-0325">Glycoprotein</keyword>
<dbReference type="SMART" id="SM00408">
    <property type="entry name" value="IGc2"/>
    <property type="match status" value="2"/>
</dbReference>
<reference evidence="34" key="3">
    <citation type="submission" date="2025-09" db="UniProtKB">
        <authorList>
            <consortium name="Ensembl"/>
        </authorList>
    </citation>
    <scope>IDENTIFICATION</scope>
</reference>
<dbReference type="Gene3D" id="2.60.40.10">
    <property type="entry name" value="Immunoglobulins"/>
    <property type="match status" value="3"/>
</dbReference>
<dbReference type="GO" id="GO:0017134">
    <property type="term" value="F:fibroblast growth factor binding"/>
    <property type="evidence" value="ECO:0007669"/>
    <property type="project" value="UniProtKB-ARBA"/>
</dbReference>
<dbReference type="GO" id="GO:0005886">
    <property type="term" value="C:plasma membrane"/>
    <property type="evidence" value="ECO:0007669"/>
    <property type="project" value="UniProtKB-SubCell"/>
</dbReference>
<keyword evidence="14 25" id="KW-0067">ATP-binding</keyword>
<evidence type="ECO:0000256" key="28">
    <source>
        <dbReference type="PIRSR" id="PIRSR000628-3"/>
    </source>
</evidence>
<accession>A0A8C5VU58</accession>
<dbReference type="FunFam" id="1.10.510.10:FF:000007">
    <property type="entry name" value="Fibroblast growth factor receptor"/>
    <property type="match status" value="1"/>
</dbReference>
<keyword evidence="8 31" id="KW-0732">Signal</keyword>
<dbReference type="InterPro" id="IPR003598">
    <property type="entry name" value="Ig_sub2"/>
</dbReference>
<dbReference type="SUPFAM" id="SSF48726">
    <property type="entry name" value="Immunoglobulin"/>
    <property type="match status" value="3"/>
</dbReference>
<name>A0A8C5VU58_MICMU</name>
<comment type="catalytic activity">
    <reaction evidence="23 25">
        <text>L-tyrosyl-[protein] + ATP = O-phospho-L-tyrosyl-[protein] + ADP + H(+)</text>
        <dbReference type="Rhea" id="RHEA:10596"/>
        <dbReference type="Rhea" id="RHEA-COMP:10136"/>
        <dbReference type="Rhea" id="RHEA-COMP:20101"/>
        <dbReference type="ChEBI" id="CHEBI:15378"/>
        <dbReference type="ChEBI" id="CHEBI:30616"/>
        <dbReference type="ChEBI" id="CHEBI:46858"/>
        <dbReference type="ChEBI" id="CHEBI:61978"/>
        <dbReference type="ChEBI" id="CHEBI:456216"/>
        <dbReference type="EC" id="2.7.10.1"/>
    </reaction>
</comment>
<evidence type="ECO:0000313" key="35">
    <source>
        <dbReference type="Proteomes" id="UP000694394"/>
    </source>
</evidence>
<evidence type="ECO:0000256" key="1">
    <source>
        <dbReference type="ARBA" id="ARBA00004177"/>
    </source>
</evidence>
<dbReference type="FunFam" id="3.30.200.20:FF:000334">
    <property type="entry name" value="Fibroblast growth factor receptor"/>
    <property type="match status" value="1"/>
</dbReference>
<dbReference type="EC" id="2.7.10.1" evidence="25"/>
<feature type="binding site" evidence="27">
    <location>
        <position position="561"/>
    </location>
    <ligand>
        <name>ATP</name>
        <dbReference type="ChEBI" id="CHEBI:30616"/>
    </ligand>
</feature>
<dbReference type="AlphaFoldDB" id="A0A8C5VU58"/>
<dbReference type="InterPro" id="IPR007110">
    <property type="entry name" value="Ig-like_dom"/>
</dbReference>
<dbReference type="PIRSF" id="PIRSF000628">
    <property type="entry name" value="FGFR"/>
    <property type="match status" value="1"/>
</dbReference>
<dbReference type="InterPro" id="IPR036179">
    <property type="entry name" value="Ig-like_dom_sf"/>
</dbReference>
<keyword evidence="20 25" id="KW-0675">Receptor</keyword>
<evidence type="ECO:0000256" key="19">
    <source>
        <dbReference type="ARBA" id="ARBA00023157"/>
    </source>
</evidence>
<dbReference type="GO" id="GO:0005524">
    <property type="term" value="F:ATP binding"/>
    <property type="evidence" value="ECO:0007669"/>
    <property type="project" value="UniProtKB-UniRule"/>
</dbReference>
<evidence type="ECO:0000256" key="12">
    <source>
        <dbReference type="ARBA" id="ARBA00022777"/>
    </source>
</evidence>
<evidence type="ECO:0000256" key="11">
    <source>
        <dbReference type="ARBA" id="ARBA00022753"/>
    </source>
</evidence>
<dbReference type="SMART" id="SM00409">
    <property type="entry name" value="IG"/>
    <property type="match status" value="2"/>
</dbReference>
<dbReference type="Proteomes" id="UP000694394">
    <property type="component" value="Chromosome 32"/>
</dbReference>
<dbReference type="Gene3D" id="1.10.510.10">
    <property type="entry name" value="Transferase(Phosphotransferase) domain 1"/>
    <property type="match status" value="1"/>
</dbReference>
<evidence type="ECO:0000256" key="25">
    <source>
        <dbReference type="PIRNR" id="PIRNR000628"/>
    </source>
</evidence>
<evidence type="ECO:0000256" key="7">
    <source>
        <dbReference type="ARBA" id="ARBA00022692"/>
    </source>
</evidence>
<dbReference type="Pfam" id="PF07679">
    <property type="entry name" value="I-set"/>
    <property type="match status" value="1"/>
</dbReference>
<dbReference type="GeneTree" id="ENSGT00940000161469"/>
<dbReference type="InterPro" id="IPR003599">
    <property type="entry name" value="Ig_sub"/>
</dbReference>
<dbReference type="Ensembl" id="ENSMICT00000028231.2">
    <property type="protein sequence ID" value="ENSMICP00000030288.2"/>
    <property type="gene ID" value="ENSMICG00000015371.3"/>
</dbReference>
<feature type="binding site" evidence="27 29">
    <location>
        <position position="434"/>
    </location>
    <ligand>
        <name>ATP</name>
        <dbReference type="ChEBI" id="CHEBI:30616"/>
    </ligand>
</feature>
<evidence type="ECO:0000259" key="33">
    <source>
        <dbReference type="PROSITE" id="PS50835"/>
    </source>
</evidence>
<reference evidence="34" key="1">
    <citation type="submission" date="2016-12" db="EMBL/GenBank/DDBJ databases">
        <title>Mouse lemur reference genome and diversity panel.</title>
        <authorList>
            <person name="Harris R."/>
            <person name="Larsen P."/>
            <person name="Liu Y."/>
            <person name="Hughes D.S."/>
            <person name="Murali S."/>
            <person name="Raveendran M."/>
            <person name="Korchina V."/>
            <person name="Wang M."/>
            <person name="Jhangiani S."/>
            <person name="Bandaranaike D."/>
            <person name="Bellair M."/>
            <person name="Blankenburg K."/>
            <person name="Chao H."/>
            <person name="Dahdouli M."/>
            <person name="Dinh H."/>
            <person name="Doddapaneni H."/>
            <person name="English A."/>
            <person name="Firestine M."/>
            <person name="Gnanaolivu R."/>
            <person name="Gross S."/>
            <person name="Hernandez B."/>
            <person name="Javaid M."/>
            <person name="Jayaseelan J."/>
            <person name="Jones J."/>
            <person name="Khan Z."/>
            <person name="Kovar C."/>
            <person name="Kurapati P."/>
            <person name="Le B."/>
            <person name="Lee S."/>
            <person name="Li M."/>
            <person name="Mathew T."/>
            <person name="Narasimhan A."/>
            <person name="Ngo D."/>
            <person name="Nguyen L."/>
            <person name="Okwuonu G."/>
            <person name="Ongeri F."/>
            <person name="Osuji N."/>
            <person name="Pu L.-L."/>
            <person name="Puazo M."/>
            <person name="Quiroz J."/>
            <person name="Raj R."/>
            <person name="Rajbhandari K."/>
            <person name="Reid J.G."/>
            <person name="Santibanez J."/>
            <person name="Sexton D."/>
            <person name="Skinner E."/>
            <person name="Vee V."/>
            <person name="Weissenberger G."/>
            <person name="Wu Y."/>
            <person name="Xin Y."/>
            <person name="Han Y."/>
            <person name="Campbell C."/>
            <person name="Brown A."/>
            <person name="Sullivan B."/>
            <person name="Shelton J."/>
            <person name="Brown S."/>
            <person name="Dudchenko O."/>
            <person name="Machol I."/>
            <person name="Durand N."/>
            <person name="Shamim M."/>
            <person name="Lieberman A."/>
            <person name="Muzny D.M."/>
            <person name="Richards S."/>
            <person name="Yoder A."/>
            <person name="Worley K.C."/>
            <person name="Rogers J."/>
            <person name="Gibbs R.A."/>
        </authorList>
    </citation>
    <scope>NUCLEOTIDE SEQUENCE [LARGE SCALE GENOMIC DNA]</scope>
</reference>
<keyword evidence="16" id="KW-1133">Transmembrane helix</keyword>
<dbReference type="SMART" id="SM00219">
    <property type="entry name" value="TyrKc"/>
    <property type="match status" value="1"/>
</dbReference>
<dbReference type="InterPro" id="IPR017441">
    <property type="entry name" value="Protein_kinase_ATP_BS"/>
</dbReference>
<keyword evidence="18 25" id="KW-0829">Tyrosine-protein kinase</keyword>
<evidence type="ECO:0000256" key="3">
    <source>
        <dbReference type="ARBA" id="ARBA00004251"/>
    </source>
</evidence>
<evidence type="ECO:0000256" key="17">
    <source>
        <dbReference type="ARBA" id="ARBA00023136"/>
    </source>
</evidence>
<dbReference type="PROSITE" id="PS50835">
    <property type="entry name" value="IG_LIKE"/>
    <property type="match status" value="2"/>
</dbReference>
<evidence type="ECO:0000256" key="29">
    <source>
        <dbReference type="PROSITE-ProRule" id="PRU10141"/>
    </source>
</evidence>
<dbReference type="PRINTS" id="PR00109">
    <property type="entry name" value="TYRKINASE"/>
</dbReference>
<dbReference type="InterPro" id="IPR020635">
    <property type="entry name" value="Tyr_kinase_cat_dom"/>
</dbReference>
<feature type="disulfide bond" evidence="28">
    <location>
        <begin position="249"/>
        <end position="311"/>
    </location>
</feature>
<evidence type="ECO:0000256" key="31">
    <source>
        <dbReference type="SAM" id="SignalP"/>
    </source>
</evidence>
<evidence type="ECO:0000256" key="5">
    <source>
        <dbReference type="ARBA" id="ARBA00022553"/>
    </source>
</evidence>
<dbReference type="GO" id="GO:0005768">
    <property type="term" value="C:endosome"/>
    <property type="evidence" value="ECO:0007669"/>
    <property type="project" value="UniProtKB-SubCell"/>
</dbReference>
<dbReference type="FunFam" id="2.60.40.10:FF:000016">
    <property type="entry name" value="Fibroblast growth factor receptor"/>
    <property type="match status" value="1"/>
</dbReference>
<dbReference type="InterPro" id="IPR001245">
    <property type="entry name" value="Ser-Thr/Tyr_kinase_cat_dom"/>
</dbReference>
<feature type="active site" description="Proton acceptor" evidence="26">
    <location>
        <position position="543"/>
    </location>
</feature>
<feature type="binding site" evidence="27">
    <location>
        <position position="547"/>
    </location>
    <ligand>
        <name>ATP</name>
        <dbReference type="ChEBI" id="CHEBI:30616"/>
    </ligand>
</feature>
<evidence type="ECO:0000256" key="13">
    <source>
        <dbReference type="ARBA" id="ARBA00022824"/>
    </source>
</evidence>
<dbReference type="InterPro" id="IPR013783">
    <property type="entry name" value="Ig-like_fold"/>
</dbReference>
<feature type="region of interest" description="Disordered" evidence="30">
    <location>
        <begin position="337"/>
        <end position="363"/>
    </location>
</feature>
<dbReference type="PROSITE" id="PS00109">
    <property type="entry name" value="PROTEIN_KINASE_TYR"/>
    <property type="match status" value="1"/>
</dbReference>
<reference evidence="34" key="2">
    <citation type="submission" date="2025-08" db="UniProtKB">
        <authorList>
            <consortium name="Ensembl"/>
        </authorList>
    </citation>
    <scope>IDENTIFICATION</scope>
</reference>
<dbReference type="GO" id="GO:0008284">
    <property type="term" value="P:positive regulation of cell population proliferation"/>
    <property type="evidence" value="ECO:0007669"/>
    <property type="project" value="InterPro"/>
</dbReference>
<dbReference type="InterPro" id="IPR011009">
    <property type="entry name" value="Kinase-like_dom_sf"/>
</dbReference>
<dbReference type="InterPro" id="IPR000719">
    <property type="entry name" value="Prot_kinase_dom"/>
</dbReference>
<dbReference type="InterPro" id="IPR013098">
    <property type="entry name" value="Ig_I-set"/>
</dbReference>
<evidence type="ECO:0000256" key="23">
    <source>
        <dbReference type="ARBA" id="ARBA00051243"/>
    </source>
</evidence>
<dbReference type="InterPro" id="IPR008266">
    <property type="entry name" value="Tyr_kinase_AS"/>
</dbReference>
<evidence type="ECO:0000256" key="14">
    <source>
        <dbReference type="ARBA" id="ARBA00022840"/>
    </source>
</evidence>
<keyword evidence="7" id="KW-0812">Transmembrane</keyword>
<dbReference type="GO" id="GO:0010468">
    <property type="term" value="P:regulation of gene expression"/>
    <property type="evidence" value="ECO:0007669"/>
    <property type="project" value="UniProtKB-ARBA"/>
</dbReference>
<evidence type="ECO:0000256" key="22">
    <source>
        <dbReference type="ARBA" id="ARBA00023319"/>
    </source>
</evidence>
<evidence type="ECO:0000259" key="32">
    <source>
        <dbReference type="PROSITE" id="PS50011"/>
    </source>
</evidence>
<keyword evidence="13" id="KW-0256">Endoplasmic reticulum</keyword>
<keyword evidence="10 25" id="KW-0547">Nucleotide-binding</keyword>
<evidence type="ECO:0000256" key="21">
    <source>
        <dbReference type="ARBA" id="ARBA00023180"/>
    </source>
</evidence>
<comment type="subcellular location">
    <subcellularLocation>
        <location evidence="3">Cell membrane</location>
        <topology evidence="3">Single-pass type I membrane protein</topology>
    </subcellularLocation>
    <subcellularLocation>
        <location evidence="2">Endoplasmic reticulum</location>
    </subcellularLocation>
    <subcellularLocation>
        <location evidence="1">Endosome</location>
    </subcellularLocation>
</comment>
<comment type="subunit">
    <text evidence="24">Monomer. Homodimer after ligand binding. Interacts with FGF1, FGF2, FGF4, FGF6, FGF8, FGF9, FGF16, FGF17, FGF18, FGF19, FGF21 and FGF23 (in vitro). Binding affinity for FGF family members is enhanced by interactions between FGFs and heparan sulfate proteoglycans. Interacts with KLB; this strongly increases the affinity for FGF19 and FGF23. Affinity for FGF19 is strongly increased by KLB and sulfated glycosaminoglycans. KLB and KL both interact with the core-glycosylated FGFR4 in the endoplasmic reticulum and promote its degradation, so that only FGFR4 with fully mature N-glycans is expressed at the cell surface. Identified in a complex with NCAM1, CDH2, PLCG1, FRS2, SRC, SHC1, GAP43 and CTTN. Interacts with MMP14 and HIP1. Interacts with STAT3.</text>
</comment>
<keyword evidence="22" id="KW-0393">Immunoglobulin domain</keyword>